<organism evidence="3 4">
    <name type="scientific">Conidiobolus coronatus (strain ATCC 28846 / CBS 209.66 / NRRL 28638)</name>
    <name type="common">Delacroixia coronata</name>
    <dbReference type="NCBI Taxonomy" id="796925"/>
    <lineage>
        <taxon>Eukaryota</taxon>
        <taxon>Fungi</taxon>
        <taxon>Fungi incertae sedis</taxon>
        <taxon>Zoopagomycota</taxon>
        <taxon>Entomophthoromycotina</taxon>
        <taxon>Entomophthoromycetes</taxon>
        <taxon>Entomophthorales</taxon>
        <taxon>Ancylistaceae</taxon>
        <taxon>Conidiobolus</taxon>
    </lineage>
</organism>
<dbReference type="AlphaFoldDB" id="A0A137NX57"/>
<protein>
    <recommendedName>
        <fullName evidence="2">Xylanolytic transcriptional activator regulatory domain-containing protein</fullName>
    </recommendedName>
</protein>
<dbReference type="GO" id="GO:0003677">
    <property type="term" value="F:DNA binding"/>
    <property type="evidence" value="ECO:0007669"/>
    <property type="project" value="InterPro"/>
</dbReference>
<dbReference type="Proteomes" id="UP000070444">
    <property type="component" value="Unassembled WGS sequence"/>
</dbReference>
<evidence type="ECO:0000313" key="4">
    <source>
        <dbReference type="Proteomes" id="UP000070444"/>
    </source>
</evidence>
<evidence type="ECO:0000313" key="3">
    <source>
        <dbReference type="EMBL" id="KXN67332.1"/>
    </source>
</evidence>
<dbReference type="EMBL" id="KQ964643">
    <property type="protein sequence ID" value="KXN67332.1"/>
    <property type="molecule type" value="Genomic_DNA"/>
</dbReference>
<dbReference type="GO" id="GO:0006351">
    <property type="term" value="P:DNA-templated transcription"/>
    <property type="evidence" value="ECO:0007669"/>
    <property type="project" value="InterPro"/>
</dbReference>
<evidence type="ECO:0000259" key="2">
    <source>
        <dbReference type="Pfam" id="PF04082"/>
    </source>
</evidence>
<dbReference type="CDD" id="cd12148">
    <property type="entry name" value="fungal_TF_MHR"/>
    <property type="match status" value="1"/>
</dbReference>
<gene>
    <name evidence="3" type="ORF">CONCODRAFT_19676</name>
</gene>
<dbReference type="InterPro" id="IPR007219">
    <property type="entry name" value="XnlR_reg_dom"/>
</dbReference>
<proteinExistence type="predicted"/>
<dbReference type="Pfam" id="PF04082">
    <property type="entry name" value="Fungal_trans"/>
    <property type="match status" value="1"/>
</dbReference>
<keyword evidence="1" id="KW-0539">Nucleus</keyword>
<reference evidence="3 4" key="1">
    <citation type="journal article" date="2015" name="Genome Biol. Evol.">
        <title>Phylogenomic analyses indicate that early fungi evolved digesting cell walls of algal ancestors of land plants.</title>
        <authorList>
            <person name="Chang Y."/>
            <person name="Wang S."/>
            <person name="Sekimoto S."/>
            <person name="Aerts A.L."/>
            <person name="Choi C."/>
            <person name="Clum A."/>
            <person name="LaButti K.M."/>
            <person name="Lindquist E.A."/>
            <person name="Yee Ngan C."/>
            <person name="Ohm R.A."/>
            <person name="Salamov A.A."/>
            <person name="Grigoriev I.V."/>
            <person name="Spatafora J.W."/>
            <person name="Berbee M.L."/>
        </authorList>
    </citation>
    <scope>NUCLEOTIDE SEQUENCE [LARGE SCALE GENOMIC DNA]</scope>
    <source>
        <strain evidence="3 4">NRRL 28638</strain>
    </source>
</reference>
<feature type="domain" description="Xylanolytic transcriptional activator regulatory" evidence="2">
    <location>
        <begin position="171"/>
        <end position="285"/>
    </location>
</feature>
<name>A0A137NX57_CONC2</name>
<feature type="non-terminal residue" evidence="3">
    <location>
        <position position="1"/>
    </location>
</feature>
<evidence type="ECO:0000256" key="1">
    <source>
        <dbReference type="ARBA" id="ARBA00023242"/>
    </source>
</evidence>
<sequence>MTEPTKLIKLKFCPNCKQNFIKGNKLICKKCELTNKCTKFFSYEFKAKFKGQKPEREKIKISMLEPGINMIFYSEPDELNLFSKIHLTKFNSVEHLTSFLMYSRRIPLSQLLASLGTDFKSLDHIKRLIYTADGSDNCWINSESFDKFTNGYSNWNNLKQIYDPNFWSSLIHLYFKNIHIHAALFPLTTFNPTNTPKALLFAIYCKGYTFYSHKTPELTDYLNQLQKNQLKKILFKPTLENLQALVVYSLVWQSEEHTKSTRAYLAQLTRMAHCLGIHINTSKFSEVINYTRQLVYRKVAMMNKHIGGAINIYPNYIMELLPPSKKLYSSKILDLPLDNSLLYPGFNIIELNLISKLAQINNKFLDLSILENWLKPNNLMTNKDLETYCLAKFHNLKRLFNKAVWCYEFLELEYSNHSSLIKKSKELITLWHITQTLELLEYWKFFQNSLHPELISQTVENCKTLTELTIALRTEENANYYLYLVGFTLVRLFKFVKVKTRRQILDILDSVKVLLERDERGGEELDKFNSLIFVTGFKLMQNK</sequence>
<accession>A0A137NX57</accession>
<dbReference type="GO" id="GO:0008270">
    <property type="term" value="F:zinc ion binding"/>
    <property type="evidence" value="ECO:0007669"/>
    <property type="project" value="InterPro"/>
</dbReference>
<keyword evidence="4" id="KW-1185">Reference proteome</keyword>